<proteinExistence type="predicted"/>
<accession>A0ABU1V5C8</accession>
<sequence>MRPWIAILLWALLLLPPGWASTPPTGAYNGGPTTLHHCPHAPCDQPAASADASHVDCSTCHGTCNLALFGTRAPGVTVQGAFPLPRPTPPPASQPADLPERPQWAALATA</sequence>
<dbReference type="Proteomes" id="UP001265550">
    <property type="component" value="Unassembled WGS sequence"/>
</dbReference>
<dbReference type="RefSeq" id="WP_204731671.1">
    <property type="nucleotide sequence ID" value="NZ_JAVDWE010000001.1"/>
</dbReference>
<organism evidence="3 4">
    <name type="scientific">Hydrogenophaga laconesensis</name>
    <dbReference type="NCBI Taxonomy" id="1805971"/>
    <lineage>
        <taxon>Bacteria</taxon>
        <taxon>Pseudomonadati</taxon>
        <taxon>Pseudomonadota</taxon>
        <taxon>Betaproteobacteria</taxon>
        <taxon>Burkholderiales</taxon>
        <taxon>Comamonadaceae</taxon>
        <taxon>Hydrogenophaga</taxon>
    </lineage>
</organism>
<evidence type="ECO:0008006" key="5">
    <source>
        <dbReference type="Google" id="ProtNLM"/>
    </source>
</evidence>
<feature type="compositionally biased region" description="Pro residues" evidence="1">
    <location>
        <begin position="84"/>
        <end position="93"/>
    </location>
</feature>
<feature type="region of interest" description="Disordered" evidence="1">
    <location>
        <begin position="81"/>
        <end position="110"/>
    </location>
</feature>
<gene>
    <name evidence="3" type="ORF">J2X09_000389</name>
</gene>
<comment type="caution">
    <text evidence="3">The sequence shown here is derived from an EMBL/GenBank/DDBJ whole genome shotgun (WGS) entry which is preliminary data.</text>
</comment>
<keyword evidence="4" id="KW-1185">Reference proteome</keyword>
<feature type="chain" id="PRO_5046392502" description="DUF2946 domain-containing protein" evidence="2">
    <location>
        <begin position="21"/>
        <end position="110"/>
    </location>
</feature>
<evidence type="ECO:0000256" key="1">
    <source>
        <dbReference type="SAM" id="MobiDB-lite"/>
    </source>
</evidence>
<evidence type="ECO:0000256" key="2">
    <source>
        <dbReference type="SAM" id="SignalP"/>
    </source>
</evidence>
<dbReference type="EMBL" id="JAVDWE010000001">
    <property type="protein sequence ID" value="MDR7092666.1"/>
    <property type="molecule type" value="Genomic_DNA"/>
</dbReference>
<feature type="signal peptide" evidence="2">
    <location>
        <begin position="1"/>
        <end position="20"/>
    </location>
</feature>
<protein>
    <recommendedName>
        <fullName evidence="5">DUF2946 domain-containing protein</fullName>
    </recommendedName>
</protein>
<evidence type="ECO:0000313" key="4">
    <source>
        <dbReference type="Proteomes" id="UP001265550"/>
    </source>
</evidence>
<evidence type="ECO:0000313" key="3">
    <source>
        <dbReference type="EMBL" id="MDR7092666.1"/>
    </source>
</evidence>
<keyword evidence="2" id="KW-0732">Signal</keyword>
<name>A0ABU1V5C8_9BURK</name>
<reference evidence="3 4" key="1">
    <citation type="submission" date="2023-07" db="EMBL/GenBank/DDBJ databases">
        <title>Sorghum-associated microbial communities from plants grown in Nebraska, USA.</title>
        <authorList>
            <person name="Schachtman D."/>
        </authorList>
    </citation>
    <scope>NUCLEOTIDE SEQUENCE [LARGE SCALE GENOMIC DNA]</scope>
    <source>
        <strain evidence="3 4">BE240</strain>
    </source>
</reference>